<comment type="caution">
    <text evidence="2">The sequence shown here is derived from an EMBL/GenBank/DDBJ whole genome shotgun (WGS) entry which is preliminary data.</text>
</comment>
<dbReference type="AlphaFoldDB" id="J4ULB7"/>
<dbReference type="GeneID" id="25985609"/>
<proteinExistence type="predicted"/>
<organism evidence="2">
    <name type="scientific">Trichosporon asahii var. asahii (strain ATCC 90039 / CBS 2479 / JCM 2466 / KCTC 7840 / NBRC 103889/ NCYC 2677 / UAMH 7654)</name>
    <name type="common">Yeast</name>
    <dbReference type="NCBI Taxonomy" id="1186058"/>
    <lineage>
        <taxon>Eukaryota</taxon>
        <taxon>Fungi</taxon>
        <taxon>Dikarya</taxon>
        <taxon>Basidiomycota</taxon>
        <taxon>Agaricomycotina</taxon>
        <taxon>Tremellomycetes</taxon>
        <taxon>Trichosporonales</taxon>
        <taxon>Trichosporonaceae</taxon>
        <taxon>Trichosporon</taxon>
    </lineage>
</organism>
<dbReference type="CDD" id="cd02970">
    <property type="entry name" value="PRX_like2"/>
    <property type="match status" value="1"/>
</dbReference>
<dbReference type="PANTHER" id="PTHR28630">
    <property type="match status" value="1"/>
</dbReference>
<dbReference type="Proteomes" id="UP000002748">
    <property type="component" value="Unassembled WGS sequence"/>
</dbReference>
<dbReference type="EMBL" id="ALBS01000018">
    <property type="protein sequence ID" value="EJT52760.1"/>
    <property type="molecule type" value="Genomic_DNA"/>
</dbReference>
<evidence type="ECO:0000313" key="2">
    <source>
        <dbReference type="EMBL" id="EJT52760.1"/>
    </source>
</evidence>
<evidence type="ECO:0008006" key="3">
    <source>
        <dbReference type="Google" id="ProtNLM"/>
    </source>
</evidence>
<feature type="region of interest" description="Disordered" evidence="1">
    <location>
        <begin position="77"/>
        <end position="115"/>
    </location>
</feature>
<accession>J4ULB7</accession>
<reference evidence="2" key="1">
    <citation type="journal article" date="2003" name="Mycoses">
        <title>Disseminated trichosporonosis in China.</title>
        <authorList>
            <person name="Yang R."/>
            <person name="Ao J."/>
            <person name="Wang W."/>
            <person name="Song K."/>
            <person name="Li R."/>
            <person name="Wang D."/>
        </authorList>
    </citation>
    <scope>NUCLEOTIDE SEQUENCE [LARGE SCALE GENOMIC DNA]</scope>
    <source>
        <strain evidence="2">CBS 2479</strain>
    </source>
</reference>
<protein>
    <recommendedName>
        <fullName evidence="3">Thioredoxin domain-containing protein</fullName>
    </recommendedName>
</protein>
<feature type="compositionally biased region" description="Polar residues" evidence="1">
    <location>
        <begin position="206"/>
        <end position="217"/>
    </location>
</feature>
<evidence type="ECO:0000256" key="1">
    <source>
        <dbReference type="SAM" id="MobiDB-lite"/>
    </source>
</evidence>
<name>J4ULB7_TRIAS</name>
<dbReference type="Gene3D" id="3.40.30.10">
    <property type="entry name" value="Glutaredoxin"/>
    <property type="match status" value="1"/>
</dbReference>
<dbReference type="InterPro" id="IPR036249">
    <property type="entry name" value="Thioredoxin-like_sf"/>
</dbReference>
<dbReference type="InterPro" id="IPR032801">
    <property type="entry name" value="PXL2A/B/C"/>
</dbReference>
<dbReference type="OrthoDB" id="40334at2759"/>
<reference evidence="2" key="3">
    <citation type="submission" date="2012-07" db="EMBL/GenBank/DDBJ databases">
        <authorList>
            <person name="Yang R.-Y."/>
            <person name="Li H.-T."/>
            <person name="Zhu H."/>
            <person name="Zhou G.-P."/>
            <person name="Wang M."/>
            <person name="Wang L."/>
        </authorList>
    </citation>
    <scope>NUCLEOTIDE SEQUENCE</scope>
    <source>
        <strain evidence="2">CBS 2479</strain>
    </source>
</reference>
<dbReference type="HOGENOM" id="CLU_466287_0_0_1"/>
<dbReference type="PANTHER" id="PTHR28630:SF3">
    <property type="entry name" value="PEROXIREDOXIN-LIKE 2C"/>
    <property type="match status" value="1"/>
</dbReference>
<dbReference type="VEuPathDB" id="FungiDB:A1Q1_02095"/>
<dbReference type="Pfam" id="PF13911">
    <property type="entry name" value="AhpC-TSA_2"/>
    <property type="match status" value="1"/>
</dbReference>
<dbReference type="RefSeq" id="XP_014184100.1">
    <property type="nucleotide sequence ID" value="XM_014328625.1"/>
</dbReference>
<feature type="region of interest" description="Disordered" evidence="1">
    <location>
        <begin position="206"/>
        <end position="225"/>
    </location>
</feature>
<reference evidence="2" key="2">
    <citation type="journal article" date="2012" name="Eukaryot. Cell">
        <title>Draft genome sequence of CBS 2479, the standard type strain of Trichosporon asahii.</title>
        <authorList>
            <person name="Yang R.Y."/>
            <person name="Li H.T."/>
            <person name="Zhu H."/>
            <person name="Zhou G.P."/>
            <person name="Wang M."/>
            <person name="Wang L."/>
        </authorList>
    </citation>
    <scope>NUCLEOTIDE SEQUENCE [LARGE SCALE GENOMIC DNA]</scope>
</reference>
<dbReference type="SUPFAM" id="SSF52833">
    <property type="entry name" value="Thioredoxin-like"/>
    <property type="match status" value="1"/>
</dbReference>
<gene>
    <name evidence="2" type="ORF">A1Q1_02095</name>
</gene>
<sequence length="585" mass="63395">MATIPDQDSPPLSPIWTPTGLEPSKNDYFMSDNWLHNDRSVLDLTRRNSDSKPHLASVSPAKLAKSQYVTFATATETPCSTDSNYSSSSGEPPSPVEKRFTSYPRPVSIHTNPKTPTMEEIAPALPESPDVATAAYHTPVLGGSRHKNTLQRKLAPNLTESLELLVDVHHRRDADRLLAGSGCDKHSPLRADVLAALKRDSVNRSRTSLVPSLNPANTPLPPEPTVRGLGLYSAPNRGTESVSAVYAVTSRPERVARSASTPAVQSSLARHATAERGLSLLSISSTESLRRGSLTTSGTAESVPALPSLPEAGPVEHIASYAEIKAARAAAAAADAQTFDSSAPPAEKQMDYAAKLELFDATGNRVRFGDLLSQRTLVIFVRHWYSSSCAEYVRAVAHSVTDDVLTTTETQVIIVGHGSPSMIPGYRKHLACPFPIYTDPTRKLQDALGILPAPLSGDSPSRQKFLLRLNRAFDMFVAAAKMTSFRGGDRRQLGGEFIMMESSCSFAHRMRLPADHTPVPQLLKAITKKENRQSYRVSINGKSVNSVLIGPNPSTANFGMIAAPVREEAPRRESQRWEAERGLAI</sequence>
<dbReference type="KEGG" id="tasa:A1Q1_02095"/>